<proteinExistence type="predicted"/>
<reference evidence="1 2" key="1">
    <citation type="submission" date="2020-12" db="EMBL/GenBank/DDBJ databases">
        <title>FDA dAtabase for Regulatory Grade micrObial Sequences (FDA-ARGOS): Supporting development and validation of Infectious Disease Dx tests.</title>
        <authorList>
            <person name="Nelson B."/>
            <person name="Plummer A."/>
            <person name="Tallon L."/>
            <person name="Sadzewicz L."/>
            <person name="Zhao X."/>
            <person name="Boylan J."/>
            <person name="Ott S."/>
            <person name="Bowen H."/>
            <person name="Vavikolanu K."/>
            <person name="Mehta A."/>
            <person name="Aluvathingal J."/>
            <person name="Nadendla S."/>
            <person name="Myers T."/>
            <person name="Yan Y."/>
            <person name="Sichtig H."/>
        </authorList>
    </citation>
    <scope>NUCLEOTIDE SEQUENCE [LARGE SCALE GENOMIC DNA]</scope>
    <source>
        <strain evidence="1 2">FDAARGOS_920</strain>
    </source>
</reference>
<dbReference type="RefSeq" id="WP_042515195.1">
    <property type="nucleotide sequence ID" value="NZ_CP065739.1"/>
</dbReference>
<keyword evidence="2" id="KW-1185">Reference proteome</keyword>
<evidence type="ECO:0008006" key="3">
    <source>
        <dbReference type="Google" id="ProtNLM"/>
    </source>
</evidence>
<dbReference type="SUPFAM" id="SSF56235">
    <property type="entry name" value="N-terminal nucleophile aminohydrolases (Ntn hydrolases)"/>
    <property type="match status" value="1"/>
</dbReference>
<dbReference type="Proteomes" id="UP000594791">
    <property type="component" value="Chromosome"/>
</dbReference>
<protein>
    <recommendedName>
        <fullName evidence="3">Proteasome subunit beta</fullName>
    </recommendedName>
</protein>
<gene>
    <name evidence="1" type="ORF">I6G77_04445</name>
</gene>
<evidence type="ECO:0000313" key="1">
    <source>
        <dbReference type="EMBL" id="QPR78461.1"/>
    </source>
</evidence>
<sequence>MTLIAGIILPNGVLMVSDTRATDIEGRILNEYRRKIIEVTPKTLIGTAGIGLITSLALAKRQDLYNRSRNITTNEIRKEIIEQYNDLYYHHRATNEPFGSFLVADYDGSSNTYTILLLDDDTPLPFENYFDTVLIGSSPLIRDYAKNAIQDSLKLFTTEEIYSPAFYTKFSQLIQNIFKHFSNMDHTINGKLHCEYLTVHNSQPTIMRYLLETDGSIHQINDEQHPDILVIEG</sequence>
<dbReference type="EMBL" id="CP065739">
    <property type="protein sequence ID" value="QPR78461.1"/>
    <property type="molecule type" value="Genomic_DNA"/>
</dbReference>
<accession>A0A7T2QGS6</accession>
<name>A0A7T2QGS6_9BACI</name>
<organism evidence="1 2">
    <name type="scientific">Bacillus tropicus</name>
    <dbReference type="NCBI Taxonomy" id="2026188"/>
    <lineage>
        <taxon>Bacteria</taxon>
        <taxon>Bacillati</taxon>
        <taxon>Bacillota</taxon>
        <taxon>Bacilli</taxon>
        <taxon>Bacillales</taxon>
        <taxon>Bacillaceae</taxon>
        <taxon>Bacillus</taxon>
        <taxon>Bacillus cereus group</taxon>
    </lineage>
</organism>
<dbReference type="InterPro" id="IPR029055">
    <property type="entry name" value="Ntn_hydrolases_N"/>
</dbReference>
<evidence type="ECO:0000313" key="2">
    <source>
        <dbReference type="Proteomes" id="UP000594791"/>
    </source>
</evidence>
<dbReference type="Gene3D" id="3.60.20.10">
    <property type="entry name" value="Glutamine Phosphoribosylpyrophosphate, subunit 1, domain 1"/>
    <property type="match status" value="1"/>
</dbReference>